<dbReference type="EnsemblPlants" id="OB02G15480.1">
    <property type="protein sequence ID" value="OB02G15480.1"/>
    <property type="gene ID" value="OB02G15480"/>
</dbReference>
<proteinExistence type="predicted"/>
<dbReference type="Proteomes" id="UP000006038">
    <property type="component" value="Unassembled WGS sequence"/>
</dbReference>
<accession>J3LA81</accession>
<evidence type="ECO:0000313" key="1">
    <source>
        <dbReference type="EnsemblPlants" id="OB02G15480.1"/>
    </source>
</evidence>
<name>J3LA81_ORYBR</name>
<sequence length="54" mass="6494">MENSNSFGMEQILFSLLKGVYCCYYKLILKNNFLFPTCTCYKCRWIFLSTQIYI</sequence>
<dbReference type="AlphaFoldDB" id="J3LA81"/>
<protein>
    <submittedName>
        <fullName evidence="1">Uncharacterized protein</fullName>
    </submittedName>
</protein>
<organism evidence="1">
    <name type="scientific">Oryza brachyantha</name>
    <name type="common">malo sina</name>
    <dbReference type="NCBI Taxonomy" id="4533"/>
    <lineage>
        <taxon>Eukaryota</taxon>
        <taxon>Viridiplantae</taxon>
        <taxon>Streptophyta</taxon>
        <taxon>Embryophyta</taxon>
        <taxon>Tracheophyta</taxon>
        <taxon>Spermatophyta</taxon>
        <taxon>Magnoliopsida</taxon>
        <taxon>Liliopsida</taxon>
        <taxon>Poales</taxon>
        <taxon>Poaceae</taxon>
        <taxon>BOP clade</taxon>
        <taxon>Oryzoideae</taxon>
        <taxon>Oryzeae</taxon>
        <taxon>Oryzinae</taxon>
        <taxon>Oryza</taxon>
    </lineage>
</organism>
<dbReference type="HOGENOM" id="CLU_3053570_0_0_1"/>
<dbReference type="Gramene" id="OB02G15480.1">
    <property type="protein sequence ID" value="OB02G15480.1"/>
    <property type="gene ID" value="OB02G15480"/>
</dbReference>
<evidence type="ECO:0000313" key="2">
    <source>
        <dbReference type="Proteomes" id="UP000006038"/>
    </source>
</evidence>
<keyword evidence="2" id="KW-1185">Reference proteome</keyword>
<reference evidence="1" key="1">
    <citation type="submission" date="2013-04" db="UniProtKB">
        <authorList>
            <consortium name="EnsemblPlants"/>
        </authorList>
    </citation>
    <scope>IDENTIFICATION</scope>
</reference>